<reference evidence="2 3" key="1">
    <citation type="submission" date="2019-04" db="EMBL/GenBank/DDBJ databases">
        <title>Friends and foes A comparative genomics study of 23 Aspergillus species from section Flavi.</title>
        <authorList>
            <consortium name="DOE Joint Genome Institute"/>
            <person name="Kjaerbolling I."/>
            <person name="Vesth T."/>
            <person name="Frisvad J.C."/>
            <person name="Nybo J.L."/>
            <person name="Theobald S."/>
            <person name="Kildgaard S."/>
            <person name="Isbrandt T."/>
            <person name="Kuo A."/>
            <person name="Sato A."/>
            <person name="Lyhne E.K."/>
            <person name="Kogle M.E."/>
            <person name="Wiebenga A."/>
            <person name="Kun R.S."/>
            <person name="Lubbers R.J."/>
            <person name="Makela M.R."/>
            <person name="Barry K."/>
            <person name="Chovatia M."/>
            <person name="Clum A."/>
            <person name="Daum C."/>
            <person name="Haridas S."/>
            <person name="He G."/>
            <person name="LaButti K."/>
            <person name="Lipzen A."/>
            <person name="Mondo S."/>
            <person name="Riley R."/>
            <person name="Salamov A."/>
            <person name="Simmons B.A."/>
            <person name="Magnuson J.K."/>
            <person name="Henrissat B."/>
            <person name="Mortensen U.H."/>
            <person name="Larsen T.O."/>
            <person name="Devries R.P."/>
            <person name="Grigoriev I.V."/>
            <person name="Machida M."/>
            <person name="Baker S.E."/>
            <person name="Andersen M.R."/>
        </authorList>
    </citation>
    <scope>NUCLEOTIDE SEQUENCE [LARGE SCALE GENOMIC DNA]</scope>
    <source>
        <strain evidence="2 3">IBT 18842</strain>
    </source>
</reference>
<dbReference type="Proteomes" id="UP000325780">
    <property type="component" value="Unassembled WGS sequence"/>
</dbReference>
<keyword evidence="1" id="KW-1133">Transmembrane helix</keyword>
<dbReference type="EMBL" id="ML742140">
    <property type="protein sequence ID" value="KAE8148969.1"/>
    <property type="molecule type" value="Genomic_DNA"/>
</dbReference>
<organism evidence="2 3">
    <name type="scientific">Aspergillus avenaceus</name>
    <dbReference type="NCBI Taxonomy" id="36643"/>
    <lineage>
        <taxon>Eukaryota</taxon>
        <taxon>Fungi</taxon>
        <taxon>Dikarya</taxon>
        <taxon>Ascomycota</taxon>
        <taxon>Pezizomycotina</taxon>
        <taxon>Eurotiomycetes</taxon>
        <taxon>Eurotiomycetidae</taxon>
        <taxon>Eurotiales</taxon>
        <taxon>Aspergillaceae</taxon>
        <taxon>Aspergillus</taxon>
        <taxon>Aspergillus subgen. Circumdati</taxon>
    </lineage>
</organism>
<keyword evidence="1" id="KW-0472">Membrane</keyword>
<evidence type="ECO:0000313" key="2">
    <source>
        <dbReference type="EMBL" id="KAE8148969.1"/>
    </source>
</evidence>
<sequence>MGPSPFSSFFSTDLSFFAPNRRGCYRDRYYVGLWAVILVICEELLAFSLVIGYDTPRL</sequence>
<gene>
    <name evidence="2" type="ORF">BDV25DRAFT_157233</name>
</gene>
<feature type="transmembrane region" description="Helical" evidence="1">
    <location>
        <begin position="29"/>
        <end position="53"/>
    </location>
</feature>
<accession>A0A5N6TS36</accession>
<keyword evidence="1" id="KW-0812">Transmembrane</keyword>
<protein>
    <submittedName>
        <fullName evidence="2">Uncharacterized protein</fullName>
    </submittedName>
</protein>
<proteinExistence type="predicted"/>
<name>A0A5N6TS36_ASPAV</name>
<dbReference type="AlphaFoldDB" id="A0A5N6TS36"/>
<keyword evidence="3" id="KW-1185">Reference proteome</keyword>
<evidence type="ECO:0000313" key="3">
    <source>
        <dbReference type="Proteomes" id="UP000325780"/>
    </source>
</evidence>
<evidence type="ECO:0000256" key="1">
    <source>
        <dbReference type="SAM" id="Phobius"/>
    </source>
</evidence>